<dbReference type="EMBL" id="BOOU01000048">
    <property type="protein sequence ID" value="GII78474.1"/>
    <property type="molecule type" value="Genomic_DNA"/>
</dbReference>
<protein>
    <submittedName>
        <fullName evidence="1">Uncharacterized protein</fullName>
    </submittedName>
</protein>
<organism evidence="1 2">
    <name type="scientific">Sphaerisporangium rufum</name>
    <dbReference type="NCBI Taxonomy" id="1381558"/>
    <lineage>
        <taxon>Bacteria</taxon>
        <taxon>Bacillati</taxon>
        <taxon>Actinomycetota</taxon>
        <taxon>Actinomycetes</taxon>
        <taxon>Streptosporangiales</taxon>
        <taxon>Streptosporangiaceae</taxon>
        <taxon>Sphaerisporangium</taxon>
    </lineage>
</organism>
<dbReference type="RefSeq" id="WP_203986188.1">
    <property type="nucleotide sequence ID" value="NZ_BOOU01000048.1"/>
</dbReference>
<name>A0A919R2F3_9ACTN</name>
<sequence>MAEELTVDWQDARRPRPPDGWAAFAAGRGLPVLWSWELVRLAATGARPAVLAGTLRDGGGDGGTVRGLVTARFPGPRAGGRGTIPLAGVVDVDCVLSASLPGVVLSDPELYPAAVEAVRRAVLRAHGRRARALMFRQVSAEQLPAVTRWPAVVREGGPIAVFRNTHADFESYLRGLSKSRRWSLRQCLREIDADPDVTVSFRARGDRPHEVGPREFCALVDRTMNKHHRGRLLPRRPARPEVAAAQLDHPETRLAVYRGAGGRLLAVSMLLGAGRLPIYNAWGALGPAEGGRKGLWFHDNMLKVRWCIENGLDGFVSGQGTIPAKRSMGFETHRQWAVLVPLVHASRRL</sequence>
<evidence type="ECO:0000313" key="2">
    <source>
        <dbReference type="Proteomes" id="UP000655287"/>
    </source>
</evidence>
<dbReference type="AlphaFoldDB" id="A0A919R2F3"/>
<comment type="caution">
    <text evidence="1">The sequence shown here is derived from an EMBL/GenBank/DDBJ whole genome shotgun (WGS) entry which is preliminary data.</text>
</comment>
<dbReference type="InterPro" id="IPR016181">
    <property type="entry name" value="Acyl_CoA_acyltransferase"/>
</dbReference>
<keyword evidence="2" id="KW-1185">Reference proteome</keyword>
<evidence type="ECO:0000313" key="1">
    <source>
        <dbReference type="EMBL" id="GII78474.1"/>
    </source>
</evidence>
<accession>A0A919R2F3</accession>
<gene>
    <name evidence="1" type="ORF">Sru01_34560</name>
</gene>
<reference evidence="1" key="1">
    <citation type="submission" date="2021-01" db="EMBL/GenBank/DDBJ databases">
        <title>Whole genome shotgun sequence of Sphaerisporangium rufum NBRC 109079.</title>
        <authorList>
            <person name="Komaki H."/>
            <person name="Tamura T."/>
        </authorList>
    </citation>
    <scope>NUCLEOTIDE SEQUENCE</scope>
    <source>
        <strain evidence="1">NBRC 109079</strain>
    </source>
</reference>
<dbReference type="SUPFAM" id="SSF55729">
    <property type="entry name" value="Acyl-CoA N-acyltransferases (Nat)"/>
    <property type="match status" value="1"/>
</dbReference>
<proteinExistence type="predicted"/>
<dbReference type="Proteomes" id="UP000655287">
    <property type="component" value="Unassembled WGS sequence"/>
</dbReference>